<dbReference type="PANTHER" id="PTHR23244">
    <property type="entry name" value="KELCH REPEAT DOMAIN"/>
    <property type="match status" value="1"/>
</dbReference>
<feature type="signal peptide" evidence="3">
    <location>
        <begin position="1"/>
        <end position="18"/>
    </location>
</feature>
<evidence type="ECO:0000256" key="1">
    <source>
        <dbReference type="SAM" id="MobiDB-lite"/>
    </source>
</evidence>
<feature type="chain" id="PRO_5034004291" description="Galactose oxidase" evidence="3">
    <location>
        <begin position="19"/>
        <end position="704"/>
    </location>
</feature>
<keyword evidence="2" id="KW-1133">Transmembrane helix</keyword>
<dbReference type="Proteomes" id="UP000650833">
    <property type="component" value="Unassembled WGS sequence"/>
</dbReference>
<dbReference type="SUPFAM" id="SSF117281">
    <property type="entry name" value="Kelch motif"/>
    <property type="match status" value="1"/>
</dbReference>
<keyword evidence="3" id="KW-0732">Signal</keyword>
<evidence type="ECO:0000313" key="4">
    <source>
        <dbReference type="EMBL" id="KAG2196947.1"/>
    </source>
</evidence>
<comment type="caution">
    <text evidence="4">The sequence shown here is derived from an EMBL/GenBank/DDBJ whole genome shotgun (WGS) entry which is preliminary data.</text>
</comment>
<evidence type="ECO:0000256" key="3">
    <source>
        <dbReference type="SAM" id="SignalP"/>
    </source>
</evidence>
<keyword evidence="2" id="KW-0472">Membrane</keyword>
<name>A0A8H7QR84_9FUNG</name>
<evidence type="ECO:0000256" key="2">
    <source>
        <dbReference type="SAM" id="Phobius"/>
    </source>
</evidence>
<evidence type="ECO:0000313" key="5">
    <source>
        <dbReference type="Proteomes" id="UP000650833"/>
    </source>
</evidence>
<evidence type="ECO:0008006" key="6">
    <source>
        <dbReference type="Google" id="ProtNLM"/>
    </source>
</evidence>
<protein>
    <recommendedName>
        <fullName evidence="6">Galactose oxidase</fullName>
    </recommendedName>
</protein>
<accession>A0A8H7QR84</accession>
<proteinExistence type="predicted"/>
<dbReference type="EMBL" id="JAEPRC010000452">
    <property type="protein sequence ID" value="KAG2196947.1"/>
    <property type="molecule type" value="Genomic_DNA"/>
</dbReference>
<dbReference type="InterPro" id="IPR015915">
    <property type="entry name" value="Kelch-typ_b-propeller"/>
</dbReference>
<feature type="region of interest" description="Disordered" evidence="1">
    <location>
        <begin position="665"/>
        <end position="704"/>
    </location>
</feature>
<keyword evidence="2" id="KW-0812">Transmembrane</keyword>
<dbReference type="Gene3D" id="2.120.10.80">
    <property type="entry name" value="Kelch-type beta propeller"/>
    <property type="match status" value="1"/>
</dbReference>
<gene>
    <name evidence="4" type="ORF">INT46_005380</name>
</gene>
<feature type="region of interest" description="Disordered" evidence="1">
    <location>
        <begin position="627"/>
        <end position="652"/>
    </location>
</feature>
<dbReference type="AlphaFoldDB" id="A0A8H7QR84"/>
<sequence length="704" mass="77015">MNVFYFLFTISLVISVNGVVTPGAVPVPGKPVYIPQSNAIYIFSFSKNTQADNKLSIIDLKQSFNTLKPPVADVSSQITNNQCPVMHFATALPAADGVSVNVFGAGSNINGVYESTMTICQYNTQLNTWKQIISPINAPLARRNAAFEFTRTNLTFIFGGSSEAITGLSAGSSYYPNYWHQDVPIYDSKGEQWLNTGLTYSSGPTRANATITQISDTNGQLVVLGGAVINNSSAIDMVTNQPLANMTDIVVLDPRSSRWSNIGAVGNAIPIARKHHTATLHPDGHTLVVIGGEYFNDSGAYLLNDVWTLDTRDMNSYTWSQPPVQGVGLYRSNHTSILIGDQIWVIAGTNASAKAVDIQLLNVTDWTWSYQSVSNYIPPPNDDKYQSIGGVKGLVGIVVGVVGASLLAFLCIAIWWCRRKRVKPFSKEGKGSNHSSLPIPYVDDQSTGPYDDNHSQQMQYNTNNKHRPSQDISTVLANSKITSHPSLSTTTSNNNIVTDWNNQQQTLTNHPPNINTGNNYHSGPQYNSNNVIPLTPTMISPIDRSQPQYYDSSYFTDSNNNVYNEHNYGLGYVSAASNAAVHQNVDNGQHRQSFGYWDAPPPPQFSTDANNSSHYTLDNNHNFMLTPMGRADESGRPISPHSRQQLQKPNEVDNVILTSPDASATVYTSSTAEDDHTATPGNFSGSDDPLVQNSNHKNRNNHNI</sequence>
<feature type="region of interest" description="Disordered" evidence="1">
    <location>
        <begin position="507"/>
        <end position="528"/>
    </location>
</feature>
<dbReference type="OrthoDB" id="432528at2759"/>
<feature type="region of interest" description="Disordered" evidence="1">
    <location>
        <begin position="425"/>
        <end position="469"/>
    </location>
</feature>
<dbReference type="Pfam" id="PF24681">
    <property type="entry name" value="Kelch_KLHDC2_KLHL20_DRC7"/>
    <property type="match status" value="1"/>
</dbReference>
<reference evidence="4" key="1">
    <citation type="submission" date="2020-12" db="EMBL/GenBank/DDBJ databases">
        <title>Metabolic potential, ecology and presence of endohyphal bacteria is reflected in genomic diversity of Mucoromycotina.</title>
        <authorList>
            <person name="Muszewska A."/>
            <person name="Okrasinska A."/>
            <person name="Steczkiewicz K."/>
            <person name="Drgas O."/>
            <person name="Orlowska M."/>
            <person name="Perlinska-Lenart U."/>
            <person name="Aleksandrzak-Piekarczyk T."/>
            <person name="Szatraj K."/>
            <person name="Zielenkiewicz U."/>
            <person name="Pilsyk S."/>
            <person name="Malc E."/>
            <person name="Mieczkowski P."/>
            <person name="Kruszewska J.S."/>
            <person name="Biernat P."/>
            <person name="Pawlowska J."/>
        </authorList>
    </citation>
    <scope>NUCLEOTIDE SEQUENCE</scope>
    <source>
        <strain evidence="4">CBS 226.32</strain>
    </source>
</reference>
<organism evidence="4 5">
    <name type="scientific">Mucor plumbeus</name>
    <dbReference type="NCBI Taxonomy" id="97098"/>
    <lineage>
        <taxon>Eukaryota</taxon>
        <taxon>Fungi</taxon>
        <taxon>Fungi incertae sedis</taxon>
        <taxon>Mucoromycota</taxon>
        <taxon>Mucoromycotina</taxon>
        <taxon>Mucoromycetes</taxon>
        <taxon>Mucorales</taxon>
        <taxon>Mucorineae</taxon>
        <taxon>Mucoraceae</taxon>
        <taxon>Mucor</taxon>
    </lineage>
</organism>
<feature type="transmembrane region" description="Helical" evidence="2">
    <location>
        <begin position="394"/>
        <end position="417"/>
    </location>
</feature>
<keyword evidence="5" id="KW-1185">Reference proteome</keyword>